<dbReference type="Proteomes" id="UP000240322">
    <property type="component" value="Unassembled WGS sequence"/>
</dbReference>
<accession>A0A2R6AVN3</accession>
<dbReference type="PANTHER" id="PTHR38588">
    <property type="entry name" value="BLL0334 PROTEIN"/>
    <property type="match status" value="1"/>
</dbReference>
<evidence type="ECO:0000313" key="1">
    <source>
        <dbReference type="EMBL" id="PSN90451.1"/>
    </source>
</evidence>
<proteinExistence type="predicted"/>
<sequence length="145" mass="15902">MKFEGSYQFPKSSSEVYSYISDLRRVSECIPDLKSLEIKSEDEALATVRAGIGFIRGDFNLRFNVTQRSPHTNLGYAVHGSGLGSGVDISITVQLEDLSTGGSTLSWVADTKVVGRVASMAQGMISSQAEKIIKQFFECLSQRLR</sequence>
<dbReference type="CDD" id="cd05018">
    <property type="entry name" value="CoxG"/>
    <property type="match status" value="1"/>
</dbReference>
<protein>
    <recommendedName>
        <fullName evidence="3">Carbon monoxide dehydrogenase</fullName>
    </recommendedName>
</protein>
<dbReference type="InterPro" id="IPR010419">
    <property type="entry name" value="CO_DH_gsu"/>
</dbReference>
<gene>
    <name evidence="1" type="ORF">B9Q03_06765</name>
</gene>
<dbReference type="InterPro" id="IPR023393">
    <property type="entry name" value="START-like_dom_sf"/>
</dbReference>
<reference evidence="1 2" key="1">
    <citation type="submission" date="2017-04" db="EMBL/GenBank/DDBJ databases">
        <title>Novel microbial lineages endemic to geothermal iron-oxide mats fill important gaps in the evolutionary history of Archaea.</title>
        <authorList>
            <person name="Jay Z.J."/>
            <person name="Beam J.P."/>
            <person name="Dlakic M."/>
            <person name="Rusch D.B."/>
            <person name="Kozubal M.A."/>
            <person name="Inskeep W.P."/>
        </authorList>
    </citation>
    <scope>NUCLEOTIDE SEQUENCE [LARGE SCALE GENOMIC DNA]</scope>
    <source>
        <strain evidence="1">OSP_D</strain>
    </source>
</reference>
<dbReference type="EMBL" id="NEXE01000059">
    <property type="protein sequence ID" value="PSN90451.1"/>
    <property type="molecule type" value="Genomic_DNA"/>
</dbReference>
<evidence type="ECO:0000313" key="2">
    <source>
        <dbReference type="Proteomes" id="UP000240322"/>
    </source>
</evidence>
<dbReference type="Gene3D" id="3.30.530.20">
    <property type="match status" value="1"/>
</dbReference>
<evidence type="ECO:0008006" key="3">
    <source>
        <dbReference type="Google" id="ProtNLM"/>
    </source>
</evidence>
<organism evidence="1 2">
    <name type="scientific">Candidatus Marsarchaeota G2 archaeon OSP_D</name>
    <dbReference type="NCBI Taxonomy" id="1978157"/>
    <lineage>
        <taxon>Archaea</taxon>
        <taxon>Candidatus Marsarchaeota</taxon>
        <taxon>Candidatus Marsarchaeota group 2</taxon>
    </lineage>
</organism>
<comment type="caution">
    <text evidence="1">The sequence shown here is derived from an EMBL/GenBank/DDBJ whole genome shotgun (WGS) entry which is preliminary data.</text>
</comment>
<dbReference type="AlphaFoldDB" id="A0A2R6AVN3"/>
<dbReference type="Pfam" id="PF06240">
    <property type="entry name" value="COXG"/>
    <property type="match status" value="1"/>
</dbReference>
<dbReference type="PANTHER" id="PTHR38588:SF1">
    <property type="entry name" value="BLL0334 PROTEIN"/>
    <property type="match status" value="1"/>
</dbReference>
<dbReference type="SUPFAM" id="SSF55961">
    <property type="entry name" value="Bet v1-like"/>
    <property type="match status" value="1"/>
</dbReference>
<name>A0A2R6AVN3_9ARCH</name>